<dbReference type="PROSITE" id="PS51257">
    <property type="entry name" value="PROKAR_LIPOPROTEIN"/>
    <property type="match status" value="1"/>
</dbReference>
<dbReference type="Proteomes" id="UP000006048">
    <property type="component" value="Chromosome"/>
</dbReference>
<evidence type="ECO:0000313" key="3">
    <source>
        <dbReference type="Proteomes" id="UP000006048"/>
    </source>
</evidence>
<accession>I4B752</accession>
<dbReference type="HOGENOM" id="CLU_1509989_0_0_12"/>
<gene>
    <name evidence="2" type="ordered locus">Turpa_2467</name>
</gene>
<name>I4B752_TURPD</name>
<dbReference type="EMBL" id="CP002959">
    <property type="protein sequence ID" value="AFM13109.1"/>
    <property type="molecule type" value="Genomic_DNA"/>
</dbReference>
<reference evidence="2 3" key="1">
    <citation type="submission" date="2012-06" db="EMBL/GenBank/DDBJ databases">
        <title>The complete chromosome of genome of Turneriella parva DSM 21527.</title>
        <authorList>
            <consortium name="US DOE Joint Genome Institute (JGI-PGF)"/>
            <person name="Lucas S."/>
            <person name="Han J."/>
            <person name="Lapidus A."/>
            <person name="Bruce D."/>
            <person name="Goodwin L."/>
            <person name="Pitluck S."/>
            <person name="Peters L."/>
            <person name="Kyrpides N."/>
            <person name="Mavromatis K."/>
            <person name="Ivanova N."/>
            <person name="Mikhailova N."/>
            <person name="Chertkov O."/>
            <person name="Detter J.C."/>
            <person name="Tapia R."/>
            <person name="Han C."/>
            <person name="Land M."/>
            <person name="Hauser L."/>
            <person name="Markowitz V."/>
            <person name="Cheng J.-F."/>
            <person name="Hugenholtz P."/>
            <person name="Woyke T."/>
            <person name="Wu D."/>
            <person name="Gronow S."/>
            <person name="Wellnitz S."/>
            <person name="Brambilla E."/>
            <person name="Klenk H.-P."/>
            <person name="Eisen J.A."/>
        </authorList>
    </citation>
    <scope>NUCLEOTIDE SEQUENCE [LARGE SCALE GENOMIC DNA]</scope>
    <source>
        <strain evidence="3">ATCC BAA-1111 / DSM 21527 / NCTC 11395 / H</strain>
    </source>
</reference>
<dbReference type="RefSeq" id="WP_014803615.1">
    <property type="nucleotide sequence ID" value="NC_018020.1"/>
</dbReference>
<protein>
    <recommendedName>
        <fullName evidence="4">Lipoprotein</fullName>
    </recommendedName>
</protein>
<evidence type="ECO:0008006" key="4">
    <source>
        <dbReference type="Google" id="ProtNLM"/>
    </source>
</evidence>
<feature type="coiled-coil region" evidence="1">
    <location>
        <begin position="111"/>
        <end position="138"/>
    </location>
</feature>
<sequence length="178" mass="19211">MKKMMILVAFCAVAAGACKKSVSGQTSQWTHNLKELDEAVTQYPALKNLLTAKATEAKAIYAEAEKIGDEEQKAEKIAAAIAKLKENLGIVLEIKYKLQGIDSTVEKITKVKTSKDRANRATAEIKAIRAEQDSIEKAMSALKPATGEELNAQGKELVSKLISLGGRADRALKLVKGK</sequence>
<keyword evidence="1" id="KW-0175">Coiled coil</keyword>
<dbReference type="KEGG" id="tpx:Turpa_2467"/>
<evidence type="ECO:0000256" key="1">
    <source>
        <dbReference type="SAM" id="Coils"/>
    </source>
</evidence>
<evidence type="ECO:0000313" key="2">
    <source>
        <dbReference type="EMBL" id="AFM13109.1"/>
    </source>
</evidence>
<keyword evidence="3" id="KW-1185">Reference proteome</keyword>
<organism evidence="2 3">
    <name type="scientific">Turneriella parva (strain ATCC BAA-1111 / DSM 21527 / NCTC 11395 / H)</name>
    <name type="common">Leptospira parva</name>
    <dbReference type="NCBI Taxonomy" id="869212"/>
    <lineage>
        <taxon>Bacteria</taxon>
        <taxon>Pseudomonadati</taxon>
        <taxon>Spirochaetota</taxon>
        <taxon>Spirochaetia</taxon>
        <taxon>Leptospirales</taxon>
        <taxon>Leptospiraceae</taxon>
        <taxon>Turneriella</taxon>
    </lineage>
</organism>
<dbReference type="STRING" id="869212.Turpa_2467"/>
<dbReference type="AlphaFoldDB" id="I4B752"/>
<proteinExistence type="predicted"/>